<keyword evidence="12" id="KW-0645">Protease</keyword>
<accession>A0A1I3U0I2</accession>
<keyword evidence="2" id="KW-0732">Signal</keyword>
<proteinExistence type="inferred from homology"/>
<feature type="compositionally biased region" description="Basic and acidic residues" evidence="10">
    <location>
        <begin position="197"/>
        <end position="206"/>
    </location>
</feature>
<evidence type="ECO:0000256" key="8">
    <source>
        <dbReference type="PIRSR" id="PIRSR618044-2"/>
    </source>
</evidence>
<feature type="region of interest" description="Disordered" evidence="10">
    <location>
        <begin position="1"/>
        <end position="342"/>
    </location>
</feature>
<evidence type="ECO:0000256" key="2">
    <source>
        <dbReference type="ARBA" id="ARBA00022729"/>
    </source>
</evidence>
<keyword evidence="5" id="KW-0573">Peptidoglycan synthesis</keyword>
<evidence type="ECO:0000256" key="10">
    <source>
        <dbReference type="SAM" id="MobiDB-lite"/>
    </source>
</evidence>
<keyword evidence="4" id="KW-0133">Cell shape</keyword>
<dbReference type="PANTHER" id="PTHR21581:SF33">
    <property type="entry name" value="D-ALANYL-D-ALANINE CARBOXYPEPTIDASE DACB"/>
    <property type="match status" value="1"/>
</dbReference>
<evidence type="ECO:0000256" key="5">
    <source>
        <dbReference type="ARBA" id="ARBA00022984"/>
    </source>
</evidence>
<evidence type="ECO:0000256" key="9">
    <source>
        <dbReference type="RuleBase" id="RU004016"/>
    </source>
</evidence>
<dbReference type="GO" id="GO:0009252">
    <property type="term" value="P:peptidoglycan biosynthetic process"/>
    <property type="evidence" value="ECO:0007669"/>
    <property type="project" value="UniProtKB-KW"/>
</dbReference>
<organism evidence="12 13">
    <name type="scientific">Streptomyces pini</name>
    <dbReference type="NCBI Taxonomy" id="1520580"/>
    <lineage>
        <taxon>Bacteria</taxon>
        <taxon>Bacillati</taxon>
        <taxon>Actinomycetota</taxon>
        <taxon>Actinomycetes</taxon>
        <taxon>Kitasatosporales</taxon>
        <taxon>Streptomycetaceae</taxon>
        <taxon>Streptomyces</taxon>
    </lineage>
</organism>
<evidence type="ECO:0000259" key="11">
    <source>
        <dbReference type="Pfam" id="PF00768"/>
    </source>
</evidence>
<reference evidence="13" key="1">
    <citation type="submission" date="2016-10" db="EMBL/GenBank/DDBJ databases">
        <authorList>
            <person name="Varghese N."/>
            <person name="Submissions S."/>
        </authorList>
    </citation>
    <scope>NUCLEOTIDE SEQUENCE [LARGE SCALE GENOMIC DNA]</scope>
    <source>
        <strain evidence="13">PL19</strain>
    </source>
</reference>
<evidence type="ECO:0000313" key="12">
    <source>
        <dbReference type="EMBL" id="SFJ77054.1"/>
    </source>
</evidence>
<feature type="compositionally biased region" description="Low complexity" evidence="10">
    <location>
        <begin position="55"/>
        <end position="86"/>
    </location>
</feature>
<dbReference type="AlphaFoldDB" id="A0A1I3U0I2"/>
<evidence type="ECO:0000256" key="7">
    <source>
        <dbReference type="PIRSR" id="PIRSR618044-1"/>
    </source>
</evidence>
<feature type="compositionally biased region" description="Acidic residues" evidence="10">
    <location>
        <begin position="153"/>
        <end position="172"/>
    </location>
</feature>
<keyword evidence="12" id="KW-0121">Carboxypeptidase</keyword>
<keyword evidence="3" id="KW-0378">Hydrolase</keyword>
<feature type="active site" description="Acyl-ester intermediate" evidence="7">
    <location>
        <position position="448"/>
    </location>
</feature>
<dbReference type="Pfam" id="PF00768">
    <property type="entry name" value="Peptidase_S11"/>
    <property type="match status" value="1"/>
</dbReference>
<feature type="compositionally biased region" description="Acidic residues" evidence="10">
    <location>
        <begin position="207"/>
        <end position="220"/>
    </location>
</feature>
<feature type="active site" description="Proton acceptor" evidence="7">
    <location>
        <position position="451"/>
    </location>
</feature>
<evidence type="ECO:0000256" key="6">
    <source>
        <dbReference type="ARBA" id="ARBA00023316"/>
    </source>
</evidence>
<dbReference type="PANTHER" id="PTHR21581">
    <property type="entry name" value="D-ALANYL-D-ALANINE CARBOXYPEPTIDASE"/>
    <property type="match status" value="1"/>
</dbReference>
<evidence type="ECO:0000256" key="4">
    <source>
        <dbReference type="ARBA" id="ARBA00022960"/>
    </source>
</evidence>
<evidence type="ECO:0000256" key="3">
    <source>
        <dbReference type="ARBA" id="ARBA00022801"/>
    </source>
</evidence>
<feature type="active site" evidence="7">
    <location>
        <position position="514"/>
    </location>
</feature>
<comment type="similarity">
    <text evidence="1 9">Belongs to the peptidase S11 family.</text>
</comment>
<dbReference type="GO" id="GO:0008360">
    <property type="term" value="P:regulation of cell shape"/>
    <property type="evidence" value="ECO:0007669"/>
    <property type="project" value="UniProtKB-KW"/>
</dbReference>
<feature type="compositionally biased region" description="Basic and acidic residues" evidence="10">
    <location>
        <begin position="122"/>
        <end position="133"/>
    </location>
</feature>
<dbReference type="InterPro" id="IPR018044">
    <property type="entry name" value="Peptidase_S11"/>
</dbReference>
<feature type="compositionally biased region" description="Basic and acidic residues" evidence="10">
    <location>
        <begin position="235"/>
        <end position="254"/>
    </location>
</feature>
<feature type="compositionally biased region" description="Basic and acidic residues" evidence="10">
    <location>
        <begin position="266"/>
        <end position="275"/>
    </location>
</feature>
<protein>
    <submittedName>
        <fullName evidence="12">D-alanyl-D-alanine carboxypeptidase</fullName>
    </submittedName>
</protein>
<dbReference type="OrthoDB" id="3530815at2"/>
<dbReference type="PRINTS" id="PR00725">
    <property type="entry name" value="DADACBPTASE1"/>
</dbReference>
<sequence length="769" mass="79259">MAGKSPDSSERQTSLGETTGEAGTVPGQARDPRVALYEAPRDEDGAGGEEPSPNGDGPAGEAGEAGEAGSAEGGATAEAKAQGSGPEPEEAGKPEAVGEDEPAGGESGTGPVDQATAVFRALGDKAETGRTDEAGEDTDTEVETGGSGTSQDADADDAEEADGGTDPAEDGGAEARPDQATAVFRAPGDPEDGAGNRTEEKTGDDRDVGDDGDDEGGEEAGADRPVDQPTAMFRVRPESDSEEPGPERSEKTADPGRPGKAGEPGEPERTGKPEKTGAPGKAGAPVKAGEPAESDAERTSRFVPLRSADAPRVPPAVVSPEQPPHTPGPELPEAERTRQQPLPPHMPLELLAELTNKPAPPETPVRVALRRIKIWSPLVLLLVIVLAVAQLMRPLPAPELVLTASATHTFEGDEPALEWPPEGQAVVEVEGLGSLGSYGEEKPVPIASVAKVMTAYVILRDHPIEAGEEGPRIPVDAQAEKDAGLSAQGESTVEVEEGEEITLNEALHALMIASANNVARLLARWDSGGSEKAFVEKMNAAAEELGMENTTYTDASGLREDTVSTAADQVKLGKKVMDYEAFREIVKKPSYEDRNGVGHRNWNGLVPYNGAVGIKTGTTTAAGGNLLFAGEKEVGGTTQLIVGAMLGQHRPPIIDTVIAESRELLVSAQEVLKSEKIVAKGDVVGYVDDGLGGRTQVVATEDVSAVGWSGLKVELALTDGGRGVPGTAAPGDTVGTLTVGSGPGQVKVPVAVRGELAEPDLGTRLTRVL</sequence>
<feature type="binding site" evidence="8">
    <location>
        <position position="615"/>
    </location>
    <ligand>
        <name>substrate</name>
    </ligand>
</feature>
<dbReference type="Gene3D" id="3.40.710.10">
    <property type="entry name" value="DD-peptidase/beta-lactamase superfamily"/>
    <property type="match status" value="1"/>
</dbReference>
<name>A0A1I3U0I2_9ACTN</name>
<keyword evidence="13" id="KW-1185">Reference proteome</keyword>
<dbReference type="InterPro" id="IPR012338">
    <property type="entry name" value="Beta-lactam/transpept-like"/>
</dbReference>
<dbReference type="EMBL" id="FOSG01000001">
    <property type="protein sequence ID" value="SFJ77054.1"/>
    <property type="molecule type" value="Genomic_DNA"/>
</dbReference>
<evidence type="ECO:0000256" key="1">
    <source>
        <dbReference type="ARBA" id="ARBA00007164"/>
    </source>
</evidence>
<dbReference type="GO" id="GO:0071555">
    <property type="term" value="P:cell wall organization"/>
    <property type="evidence" value="ECO:0007669"/>
    <property type="project" value="UniProtKB-KW"/>
</dbReference>
<evidence type="ECO:0000313" key="13">
    <source>
        <dbReference type="Proteomes" id="UP000198928"/>
    </source>
</evidence>
<keyword evidence="6" id="KW-0961">Cell wall biogenesis/degradation</keyword>
<feature type="compositionally biased region" description="Pro residues" evidence="10">
    <location>
        <begin position="321"/>
        <end position="330"/>
    </location>
</feature>
<dbReference type="GO" id="GO:0009002">
    <property type="term" value="F:serine-type D-Ala-D-Ala carboxypeptidase activity"/>
    <property type="evidence" value="ECO:0007669"/>
    <property type="project" value="InterPro"/>
</dbReference>
<dbReference type="Proteomes" id="UP000198928">
    <property type="component" value="Unassembled WGS sequence"/>
</dbReference>
<feature type="domain" description="Peptidase S11 D-alanyl-D-alanine carboxypeptidase A N-terminal" evidence="11">
    <location>
        <begin position="440"/>
        <end position="629"/>
    </location>
</feature>
<dbReference type="InterPro" id="IPR001967">
    <property type="entry name" value="Peptidase_S11_N"/>
</dbReference>
<gene>
    <name evidence="12" type="ORF">SAMN05192584_101241</name>
</gene>
<dbReference type="SUPFAM" id="SSF56601">
    <property type="entry name" value="beta-lactamase/transpeptidase-like"/>
    <property type="match status" value="1"/>
</dbReference>
<feature type="compositionally biased region" description="Low complexity" evidence="10">
    <location>
        <begin position="276"/>
        <end position="291"/>
    </location>
</feature>
<dbReference type="GO" id="GO:0006508">
    <property type="term" value="P:proteolysis"/>
    <property type="evidence" value="ECO:0007669"/>
    <property type="project" value="InterPro"/>
</dbReference>